<dbReference type="EMBL" id="JALJOT010000009">
    <property type="protein sequence ID" value="KAK9907782.1"/>
    <property type="molecule type" value="Genomic_DNA"/>
</dbReference>
<gene>
    <name evidence="16" type="ORF">WJX75_009894</name>
</gene>
<evidence type="ECO:0000259" key="13">
    <source>
        <dbReference type="Pfam" id="PF01179"/>
    </source>
</evidence>
<dbReference type="Pfam" id="PF02727">
    <property type="entry name" value="Cu_amine_oxidN2"/>
    <property type="match status" value="1"/>
</dbReference>
<dbReference type="EC" id="1.4.3.-" evidence="11"/>
<evidence type="ECO:0000256" key="3">
    <source>
        <dbReference type="ARBA" id="ARBA00001947"/>
    </source>
</evidence>
<dbReference type="InterPro" id="IPR000269">
    <property type="entry name" value="Cu_amine_oxidase"/>
</dbReference>
<feature type="region of interest" description="Disordered" evidence="12">
    <location>
        <begin position="676"/>
        <end position="698"/>
    </location>
</feature>
<dbReference type="NCBIfam" id="NF008559">
    <property type="entry name" value="PRK11504.1"/>
    <property type="match status" value="1"/>
</dbReference>
<evidence type="ECO:0000256" key="9">
    <source>
        <dbReference type="ARBA" id="ARBA00023008"/>
    </source>
</evidence>
<comment type="subunit">
    <text evidence="5">Homodimer.</text>
</comment>
<dbReference type="PANTHER" id="PTHR10638:SF86">
    <property type="entry name" value="COPPER AMINE OXIDASE 1-RELATED"/>
    <property type="match status" value="1"/>
</dbReference>
<evidence type="ECO:0000256" key="8">
    <source>
        <dbReference type="ARBA" id="ARBA00023002"/>
    </source>
</evidence>
<dbReference type="Pfam" id="PF02728">
    <property type="entry name" value="Cu_amine_oxidN3"/>
    <property type="match status" value="1"/>
</dbReference>
<keyword evidence="6 11" id="KW-0479">Metal-binding</keyword>
<evidence type="ECO:0000259" key="15">
    <source>
        <dbReference type="Pfam" id="PF02728"/>
    </source>
</evidence>
<evidence type="ECO:0000256" key="1">
    <source>
        <dbReference type="ARBA" id="ARBA00001935"/>
    </source>
</evidence>
<evidence type="ECO:0000313" key="17">
    <source>
        <dbReference type="Proteomes" id="UP001491310"/>
    </source>
</evidence>
<evidence type="ECO:0000256" key="6">
    <source>
        <dbReference type="ARBA" id="ARBA00022723"/>
    </source>
</evidence>
<sequence length="698" mass="78080">MTGPRLSKRAAPHPLDPLSAEEVVAAANICRAYVVEKGLEPHRFNTITVTEPTKAEQLAFERDGKYPTRMASVIMTKPPKSYPIELELNLEEGSVVSYKTVEGVQVAIIYDDFYEFGETLFKADEKLQALCKDFGIESMDEVAIDTWPIHPVDHELGSVHRMFMGLMYWRSSEFDNQYAHPLPWVPIMDVEARKVVRIETAWKGQPPFPKMNGNYDHRLLEGPPRADIKPLDIVQPEGPSFTVDGNLIKWQKWQIRVSFNWREGLVLHNVGYEDEGRLRPIMHRASIAEMAVPYAEAQEPHHRRLAFDLGDVGIGQLTNSLELGCDCLGHIHYFDAVLNNSKGEPYVIKKAICVHEEDAGIIWKHTELRTMHPEVRRGRKLVISFIATVANYEYGFYWHFGQDGAIQHEVKLTGEVSTTLASPEDAEDPRFGTLVLPNVLAAHHQHLFCARLDMAVDDEEGGRGLVVSEARPLFAPFSLYHVDTVALPEKDNKWGMSFMKQETDLTNEAKAARVVDPTKARFWKIKNPAKKHVYSGHAASYKLIPANTQLLLGLPGSTTFERAGFAAKSLWVTPYDDAERYPGGDYPLQNVKTGGLSEWTKQARPIASGNDPVVWHVFGATHLVRPEDFPVMPVETVGFHLKPVSFFKQNPAVDLPRTVNKASKLAGSCCTANGHANGTANGHSNGHTNGYTNGHAEE</sequence>
<reference evidence="16 17" key="1">
    <citation type="journal article" date="2024" name="Nat. Commun.">
        <title>Phylogenomics reveals the evolutionary origins of lichenization in chlorophyte algae.</title>
        <authorList>
            <person name="Puginier C."/>
            <person name="Libourel C."/>
            <person name="Otte J."/>
            <person name="Skaloud P."/>
            <person name="Haon M."/>
            <person name="Grisel S."/>
            <person name="Petersen M."/>
            <person name="Berrin J.G."/>
            <person name="Delaux P.M."/>
            <person name="Dal Grande F."/>
            <person name="Keller J."/>
        </authorList>
    </citation>
    <scope>NUCLEOTIDE SEQUENCE [LARGE SCALE GENOMIC DNA]</scope>
    <source>
        <strain evidence="16 17">SAG 216-7</strain>
    </source>
</reference>
<comment type="cofactor">
    <cofactor evidence="3">
        <name>Zn(2+)</name>
        <dbReference type="ChEBI" id="CHEBI:29105"/>
    </cofactor>
</comment>
<dbReference type="InterPro" id="IPR015800">
    <property type="entry name" value="Cu_amine_oxidase_N2"/>
</dbReference>
<dbReference type="InterPro" id="IPR036460">
    <property type="entry name" value="Cu_amine_oxidase_C_sf"/>
</dbReference>
<dbReference type="Gene3D" id="2.70.98.20">
    <property type="entry name" value="Copper amine oxidase, catalytic domain"/>
    <property type="match status" value="1"/>
</dbReference>
<protein>
    <recommendedName>
        <fullName evidence="11">Amine oxidase</fullName>
        <ecNumber evidence="11">1.4.3.-</ecNumber>
    </recommendedName>
</protein>
<dbReference type="Gene3D" id="3.10.450.40">
    <property type="match status" value="2"/>
</dbReference>
<dbReference type="Pfam" id="PF01179">
    <property type="entry name" value="Cu_amine_oxid"/>
    <property type="match status" value="1"/>
</dbReference>
<evidence type="ECO:0000256" key="11">
    <source>
        <dbReference type="RuleBase" id="RU000672"/>
    </source>
</evidence>
<evidence type="ECO:0000256" key="2">
    <source>
        <dbReference type="ARBA" id="ARBA00001936"/>
    </source>
</evidence>
<comment type="caution">
    <text evidence="16">The sequence shown here is derived from an EMBL/GenBank/DDBJ whole genome shotgun (WGS) entry which is preliminary data.</text>
</comment>
<dbReference type="InterPro" id="IPR015802">
    <property type="entry name" value="Cu_amine_oxidase_N3"/>
</dbReference>
<dbReference type="InterPro" id="IPR049948">
    <property type="entry name" value="Cu_Am_ox_TPQ-bd"/>
</dbReference>
<dbReference type="Proteomes" id="UP001491310">
    <property type="component" value="Unassembled WGS sequence"/>
</dbReference>
<feature type="compositionally biased region" description="Polar residues" evidence="12">
    <location>
        <begin position="676"/>
        <end position="692"/>
    </location>
</feature>
<comment type="PTM">
    <text evidence="11">Topaquinone (TPQ) is generated by copper-dependent autoxidation of a specific tyrosyl residue.</text>
</comment>
<keyword evidence="8 11" id="KW-0560">Oxidoreductase</keyword>
<dbReference type="PROSITE" id="PS01164">
    <property type="entry name" value="COPPER_AMINE_OXID_1"/>
    <property type="match status" value="1"/>
</dbReference>
<evidence type="ECO:0000256" key="4">
    <source>
        <dbReference type="ARBA" id="ARBA00007983"/>
    </source>
</evidence>
<organism evidence="16 17">
    <name type="scientific">Coccomyxa subellipsoidea</name>
    <dbReference type="NCBI Taxonomy" id="248742"/>
    <lineage>
        <taxon>Eukaryota</taxon>
        <taxon>Viridiplantae</taxon>
        <taxon>Chlorophyta</taxon>
        <taxon>core chlorophytes</taxon>
        <taxon>Trebouxiophyceae</taxon>
        <taxon>Trebouxiophyceae incertae sedis</taxon>
        <taxon>Coccomyxaceae</taxon>
        <taxon>Coccomyxa</taxon>
    </lineage>
</organism>
<comment type="cofactor">
    <cofactor evidence="1">
        <name>Cu cation</name>
        <dbReference type="ChEBI" id="CHEBI:23378"/>
    </cofactor>
</comment>
<evidence type="ECO:0000256" key="10">
    <source>
        <dbReference type="ARBA" id="ARBA00023211"/>
    </source>
</evidence>
<accession>A0ABR2YM02</accession>
<evidence type="ECO:0000256" key="7">
    <source>
        <dbReference type="ARBA" id="ARBA00022772"/>
    </source>
</evidence>
<dbReference type="SUPFAM" id="SSF49998">
    <property type="entry name" value="Amine oxidase catalytic domain"/>
    <property type="match status" value="1"/>
</dbReference>
<keyword evidence="17" id="KW-1185">Reference proteome</keyword>
<keyword evidence="10" id="KW-0464">Manganese</keyword>
<keyword evidence="7 11" id="KW-0801">TPQ</keyword>
<dbReference type="PANTHER" id="PTHR10638">
    <property type="entry name" value="COPPER AMINE OXIDASE"/>
    <property type="match status" value="1"/>
</dbReference>
<evidence type="ECO:0000313" key="16">
    <source>
        <dbReference type="EMBL" id="KAK9907782.1"/>
    </source>
</evidence>
<feature type="domain" description="Copper amine oxidase N2-terminal" evidence="14">
    <location>
        <begin position="13"/>
        <end position="84"/>
    </location>
</feature>
<name>A0ABR2YM02_9CHLO</name>
<evidence type="ECO:0000256" key="5">
    <source>
        <dbReference type="ARBA" id="ARBA00011738"/>
    </source>
</evidence>
<feature type="domain" description="Copper amine oxidase catalytic" evidence="13">
    <location>
        <begin position="232"/>
        <end position="652"/>
    </location>
</feature>
<evidence type="ECO:0000259" key="14">
    <source>
        <dbReference type="Pfam" id="PF02727"/>
    </source>
</evidence>
<dbReference type="InterPro" id="IPR016182">
    <property type="entry name" value="Cu_amine_oxidase_N-reg"/>
</dbReference>
<comment type="cofactor">
    <cofactor evidence="11">
        <name>Cu cation</name>
        <dbReference type="ChEBI" id="CHEBI:23378"/>
    </cofactor>
    <text evidence="11">Contains 1 topaquinone per subunit.</text>
</comment>
<feature type="domain" description="Copper amine oxidase N3-terminal" evidence="15">
    <location>
        <begin position="111"/>
        <end position="200"/>
    </location>
</feature>
<dbReference type="SUPFAM" id="SSF54416">
    <property type="entry name" value="Amine oxidase N-terminal region"/>
    <property type="match status" value="2"/>
</dbReference>
<comment type="cofactor">
    <cofactor evidence="2">
        <name>Mn(2+)</name>
        <dbReference type="ChEBI" id="CHEBI:29035"/>
    </cofactor>
</comment>
<comment type="similarity">
    <text evidence="4 11">Belongs to the copper/topaquinone oxidase family.</text>
</comment>
<dbReference type="InterPro" id="IPR015798">
    <property type="entry name" value="Cu_amine_oxidase_C"/>
</dbReference>
<keyword evidence="9 11" id="KW-0186">Copper</keyword>
<proteinExistence type="inferred from homology"/>
<evidence type="ECO:0000256" key="12">
    <source>
        <dbReference type="SAM" id="MobiDB-lite"/>
    </source>
</evidence>